<feature type="coiled-coil region" evidence="1">
    <location>
        <begin position="212"/>
        <end position="239"/>
    </location>
</feature>
<keyword evidence="5" id="KW-1185">Reference proteome</keyword>
<dbReference type="AlphaFoldDB" id="A0AAV0LSB5"/>
<feature type="region of interest" description="Disordered" evidence="2">
    <location>
        <begin position="255"/>
        <end position="386"/>
    </location>
</feature>
<feature type="domain" description="Nucleolus and neural progenitor protein-like N-terminal" evidence="3">
    <location>
        <begin position="17"/>
        <end position="162"/>
    </location>
</feature>
<feature type="compositionally biased region" description="Polar residues" evidence="2">
    <location>
        <begin position="363"/>
        <end position="373"/>
    </location>
</feature>
<dbReference type="InterPro" id="IPR027951">
    <property type="entry name" value="Nepro_N"/>
</dbReference>
<dbReference type="Pfam" id="PF14780">
    <property type="entry name" value="NEPRO_N"/>
    <property type="match status" value="1"/>
</dbReference>
<protein>
    <recommendedName>
        <fullName evidence="3">Nucleolus and neural progenitor protein-like N-terminal domain-containing protein</fullName>
    </recommendedName>
</protein>
<feature type="compositionally biased region" description="Low complexity" evidence="2">
    <location>
        <begin position="315"/>
        <end position="334"/>
    </location>
</feature>
<feature type="compositionally biased region" description="Basic and acidic residues" evidence="2">
    <location>
        <begin position="374"/>
        <end position="386"/>
    </location>
</feature>
<evidence type="ECO:0000313" key="4">
    <source>
        <dbReference type="EMBL" id="CAI0436470.1"/>
    </source>
</evidence>
<dbReference type="PANTHER" id="PTHR34786">
    <property type="entry name" value="OS09G0504900 PROTEIN"/>
    <property type="match status" value="1"/>
</dbReference>
<dbReference type="Proteomes" id="UP001154282">
    <property type="component" value="Unassembled WGS sequence"/>
</dbReference>
<evidence type="ECO:0000259" key="3">
    <source>
        <dbReference type="Pfam" id="PF14780"/>
    </source>
</evidence>
<evidence type="ECO:0000313" key="5">
    <source>
        <dbReference type="Proteomes" id="UP001154282"/>
    </source>
</evidence>
<gene>
    <name evidence="4" type="ORF">LITE_LOCUS25112</name>
</gene>
<feature type="compositionally biased region" description="Basic and acidic residues" evidence="2">
    <location>
        <begin position="258"/>
        <end position="277"/>
    </location>
</feature>
<organism evidence="4 5">
    <name type="scientific">Linum tenue</name>
    <dbReference type="NCBI Taxonomy" id="586396"/>
    <lineage>
        <taxon>Eukaryota</taxon>
        <taxon>Viridiplantae</taxon>
        <taxon>Streptophyta</taxon>
        <taxon>Embryophyta</taxon>
        <taxon>Tracheophyta</taxon>
        <taxon>Spermatophyta</taxon>
        <taxon>Magnoliopsida</taxon>
        <taxon>eudicotyledons</taxon>
        <taxon>Gunneridae</taxon>
        <taxon>Pentapetalae</taxon>
        <taxon>rosids</taxon>
        <taxon>fabids</taxon>
        <taxon>Malpighiales</taxon>
        <taxon>Linaceae</taxon>
        <taxon>Linum</taxon>
    </lineage>
</organism>
<comment type="caution">
    <text evidence="4">The sequence shown here is derived from an EMBL/GenBank/DDBJ whole genome shotgun (WGS) entry which is preliminary data.</text>
</comment>
<evidence type="ECO:0000256" key="1">
    <source>
        <dbReference type="SAM" id="Coils"/>
    </source>
</evidence>
<dbReference type="EMBL" id="CAMGYJ010000006">
    <property type="protein sequence ID" value="CAI0436470.1"/>
    <property type="molecule type" value="Genomic_DNA"/>
</dbReference>
<reference evidence="4" key="1">
    <citation type="submission" date="2022-08" db="EMBL/GenBank/DDBJ databases">
        <authorList>
            <person name="Gutierrez-Valencia J."/>
        </authorList>
    </citation>
    <scope>NUCLEOTIDE SEQUENCE</scope>
</reference>
<keyword evidence="1" id="KW-0175">Coiled coil</keyword>
<name>A0AAV0LSB5_9ROSI</name>
<accession>A0AAV0LSB5</accession>
<evidence type="ECO:0000256" key="2">
    <source>
        <dbReference type="SAM" id="MobiDB-lite"/>
    </source>
</evidence>
<dbReference type="PANTHER" id="PTHR34786:SF1">
    <property type="entry name" value="OS09G0504900 PROTEIN"/>
    <property type="match status" value="1"/>
</dbReference>
<sequence>MGSEIESGLEEKLTSLLEQLQAECGIFERIVYKNKNQHRRCSYFQYLLKVRRDLRLLQSAKLEELVGSCFQVITGRKPKQKMYLLESLKWRQTDSGVPNFLERLLGAARLLSQMVEPILKAATEVSILLARSFFMEFCLAVLALLARLRVLVQQILLDVVSLSNTVSSIAQNKQSVKVNQKGIEVFREYYPTNKEFTTLECVWKVDKFVLLERVQKTEVKEDEETIKDANNERKAIRYRSIKAFLREINDDDDDDVEKMEVEHPVKEDPSLVKKDEGLTAAGSPIPKESEHQEQGDGIEMEDDFRASPGKGGDVNATSSSSPAAETSTPNSSSSRQVAFVSVKRPAAPPTSAAGAFIAVKRPATSTSNVTTPAHSRDSGKEADGKEDSLFNLLTDGANLKNSLF</sequence>
<proteinExistence type="predicted"/>